<dbReference type="EMBL" id="KZ819876">
    <property type="protein sequence ID" value="PWN51032.1"/>
    <property type="molecule type" value="Genomic_DNA"/>
</dbReference>
<keyword evidence="2" id="KW-1185">Reference proteome</keyword>
<name>A0ACD0NYZ3_9BASI</name>
<reference evidence="1 2" key="1">
    <citation type="journal article" date="2018" name="Mol. Biol. Evol.">
        <title>Broad Genomic Sampling Reveals a Smut Pathogenic Ancestry of the Fungal Clade Ustilaginomycotina.</title>
        <authorList>
            <person name="Kijpornyongpan T."/>
            <person name="Mondo S.J."/>
            <person name="Barry K."/>
            <person name="Sandor L."/>
            <person name="Lee J."/>
            <person name="Lipzen A."/>
            <person name="Pangilinan J."/>
            <person name="LaButti K."/>
            <person name="Hainaut M."/>
            <person name="Henrissat B."/>
            <person name="Grigoriev I.V."/>
            <person name="Spatafora J.W."/>
            <person name="Aime M.C."/>
        </authorList>
    </citation>
    <scope>NUCLEOTIDE SEQUENCE [LARGE SCALE GENOMIC DNA]</scope>
    <source>
        <strain evidence="1 2">SA 807</strain>
    </source>
</reference>
<sequence>MAFRRRGCFVCVFVLGHLAENCSFSERRCFNCLEAGHESSACEAPRTTDAKQCYGCGVSHIKADCPTVAAGKGRSGQACYTCGSVGHISRNCPGAAFAPVAVIPPAAVVPPAPRVAATAGASVRCHKCNGLNHFARDCKAPAVSAVATPAPARRQKTCFTCRKAGHIARDCPEAPAASTNAEASTALVA</sequence>
<evidence type="ECO:0000313" key="2">
    <source>
        <dbReference type="Proteomes" id="UP000245626"/>
    </source>
</evidence>
<organism evidence="1 2">
    <name type="scientific">Violaceomyces palustris</name>
    <dbReference type="NCBI Taxonomy" id="1673888"/>
    <lineage>
        <taxon>Eukaryota</taxon>
        <taxon>Fungi</taxon>
        <taxon>Dikarya</taxon>
        <taxon>Basidiomycota</taxon>
        <taxon>Ustilaginomycotina</taxon>
        <taxon>Ustilaginomycetes</taxon>
        <taxon>Violaceomycetales</taxon>
        <taxon>Violaceomycetaceae</taxon>
        <taxon>Violaceomyces</taxon>
    </lineage>
</organism>
<accession>A0ACD0NYZ3</accession>
<gene>
    <name evidence="1" type="ORF">IE53DRAFT_386626</name>
</gene>
<dbReference type="Proteomes" id="UP000245626">
    <property type="component" value="Unassembled WGS sequence"/>
</dbReference>
<evidence type="ECO:0000313" key="1">
    <source>
        <dbReference type="EMBL" id="PWN51032.1"/>
    </source>
</evidence>
<protein>
    <submittedName>
        <fullName evidence="1">Uncharacterized protein</fullName>
    </submittedName>
</protein>
<proteinExistence type="predicted"/>